<proteinExistence type="inferred from homology"/>
<organism evidence="3 4">
    <name type="scientific">Acetoanaerobium pronyense</name>
    <dbReference type="NCBI Taxonomy" id="1482736"/>
    <lineage>
        <taxon>Bacteria</taxon>
        <taxon>Bacillati</taxon>
        <taxon>Bacillota</taxon>
        <taxon>Clostridia</taxon>
        <taxon>Peptostreptococcales</taxon>
        <taxon>Filifactoraceae</taxon>
        <taxon>Acetoanaerobium</taxon>
    </lineage>
</organism>
<dbReference type="Pfam" id="PF01933">
    <property type="entry name" value="CofD"/>
    <property type="match status" value="1"/>
</dbReference>
<dbReference type="EMBL" id="JAGGLI010000004">
    <property type="protein sequence ID" value="MBP2026830.1"/>
    <property type="molecule type" value="Genomic_DNA"/>
</dbReference>
<keyword evidence="1 2" id="KW-0963">Cytoplasm</keyword>
<evidence type="ECO:0000256" key="2">
    <source>
        <dbReference type="HAMAP-Rule" id="MF_00973"/>
    </source>
</evidence>
<dbReference type="NCBIfam" id="TIGR01826">
    <property type="entry name" value="CofD_related"/>
    <property type="match status" value="1"/>
</dbReference>
<dbReference type="InterPro" id="IPR038136">
    <property type="entry name" value="CofD-like_dom_sf"/>
</dbReference>
<reference evidence="3 4" key="1">
    <citation type="submission" date="2021-03" db="EMBL/GenBank/DDBJ databases">
        <title>Genomic Encyclopedia of Type Strains, Phase IV (KMG-IV): sequencing the most valuable type-strain genomes for metagenomic binning, comparative biology and taxonomic classification.</title>
        <authorList>
            <person name="Goeker M."/>
        </authorList>
    </citation>
    <scope>NUCLEOTIDE SEQUENCE [LARGE SCALE GENOMIC DNA]</scope>
    <source>
        <strain evidence="3 4">DSM 27512</strain>
    </source>
</reference>
<sequence length="333" mass="36785">MKVNISIIGGGNGQSNLLRGLKKYDVDLTAIVTMADDGGGSGVLRTETGMLPPGDIRNCIVALSEAEPAMEVLMQHRFKEGRLKDQSFGNLFLAALNEIHGDFEIAISKICEILAVKGRVLPVTLDDVRLEALLENGDKAEGECNISKICIEKNTKIKEINLIPKNVKPFKEVLEQLEKSQIIIMGPGSLYTSIIPNILTQGIAKCISETSSPKVYVANIMSEHGETDGMNIVDHVKAIYKHSAQDILNYVIVNKEKIPGSILKRYKEQGQYPLYIDKAQKNELNAMGIKVIESDLVKIKNGYIIHDSDKIAATIFNIEDIFTTKIYKISKNK</sequence>
<evidence type="ECO:0000256" key="1">
    <source>
        <dbReference type="ARBA" id="ARBA00022490"/>
    </source>
</evidence>
<dbReference type="Gene3D" id="3.40.50.10680">
    <property type="entry name" value="CofD-like domains"/>
    <property type="match status" value="1"/>
</dbReference>
<protein>
    <recommendedName>
        <fullName evidence="2">Putative gluconeogenesis factor</fullName>
    </recommendedName>
</protein>
<dbReference type="HAMAP" id="MF_00973">
    <property type="entry name" value="Gluconeogen_factor"/>
    <property type="match status" value="1"/>
</dbReference>
<comment type="function">
    <text evidence="2">Required for morphogenesis under gluconeogenic growth conditions.</text>
</comment>
<evidence type="ECO:0000313" key="3">
    <source>
        <dbReference type="EMBL" id="MBP2026830.1"/>
    </source>
</evidence>
<dbReference type="RefSeq" id="WP_209659224.1">
    <property type="nucleotide sequence ID" value="NZ_JAGGLI010000004.1"/>
</dbReference>
<dbReference type="InterPro" id="IPR002882">
    <property type="entry name" value="CofD"/>
</dbReference>
<comment type="caution">
    <text evidence="3">The sequence shown here is derived from an EMBL/GenBank/DDBJ whole genome shotgun (WGS) entry which is preliminary data.</text>
</comment>
<dbReference type="InterPro" id="IPR010119">
    <property type="entry name" value="Gluconeogen_factor"/>
</dbReference>
<dbReference type="PANTHER" id="PTHR30135">
    <property type="entry name" value="UNCHARACTERIZED PROTEIN YVCK-RELATED"/>
    <property type="match status" value="1"/>
</dbReference>
<dbReference type="Proteomes" id="UP001314903">
    <property type="component" value="Unassembled WGS sequence"/>
</dbReference>
<accession>A0ABS4KGB9</accession>
<comment type="similarity">
    <text evidence="2">Belongs to the gluconeogenesis factor family.</text>
</comment>
<name>A0ABS4KGB9_9FIRM</name>
<dbReference type="SUPFAM" id="SSF142338">
    <property type="entry name" value="CofD-like"/>
    <property type="match status" value="1"/>
</dbReference>
<gene>
    <name evidence="3" type="ORF">J2Z35_000621</name>
</gene>
<dbReference type="CDD" id="cd07187">
    <property type="entry name" value="YvcK_like"/>
    <property type="match status" value="1"/>
</dbReference>
<keyword evidence="4" id="KW-1185">Reference proteome</keyword>
<dbReference type="PANTHER" id="PTHR30135:SF3">
    <property type="entry name" value="GLUCONEOGENESIS FACTOR-RELATED"/>
    <property type="match status" value="1"/>
</dbReference>
<comment type="subcellular location">
    <subcellularLocation>
        <location evidence="2">Cytoplasm</location>
    </subcellularLocation>
</comment>
<evidence type="ECO:0000313" key="4">
    <source>
        <dbReference type="Proteomes" id="UP001314903"/>
    </source>
</evidence>